<gene>
    <name evidence="1" type="ORF">LCGC14_2671790</name>
</gene>
<feature type="non-terminal residue" evidence="1">
    <location>
        <position position="46"/>
    </location>
</feature>
<dbReference type="EMBL" id="LAZR01046869">
    <property type="protein sequence ID" value="KKK95537.1"/>
    <property type="molecule type" value="Genomic_DNA"/>
</dbReference>
<protein>
    <submittedName>
        <fullName evidence="1">Uncharacterized protein</fullName>
    </submittedName>
</protein>
<accession>A0A0F8ZNU3</accession>
<organism evidence="1">
    <name type="scientific">marine sediment metagenome</name>
    <dbReference type="NCBI Taxonomy" id="412755"/>
    <lineage>
        <taxon>unclassified sequences</taxon>
        <taxon>metagenomes</taxon>
        <taxon>ecological metagenomes</taxon>
    </lineage>
</organism>
<dbReference type="AlphaFoldDB" id="A0A0F8ZNU3"/>
<name>A0A0F8ZNU3_9ZZZZ</name>
<comment type="caution">
    <text evidence="1">The sequence shown here is derived from an EMBL/GenBank/DDBJ whole genome shotgun (WGS) entry which is preliminary data.</text>
</comment>
<reference evidence="1" key="1">
    <citation type="journal article" date="2015" name="Nature">
        <title>Complex archaea that bridge the gap between prokaryotes and eukaryotes.</title>
        <authorList>
            <person name="Spang A."/>
            <person name="Saw J.H."/>
            <person name="Jorgensen S.L."/>
            <person name="Zaremba-Niedzwiedzka K."/>
            <person name="Martijn J."/>
            <person name="Lind A.E."/>
            <person name="van Eijk R."/>
            <person name="Schleper C."/>
            <person name="Guy L."/>
            <person name="Ettema T.J."/>
        </authorList>
    </citation>
    <scope>NUCLEOTIDE SEQUENCE</scope>
</reference>
<evidence type="ECO:0000313" key="1">
    <source>
        <dbReference type="EMBL" id="KKK95537.1"/>
    </source>
</evidence>
<sequence>MTVALSNILVLVIVSIAGCQNQSTDAAMKSLMATIENYETAWAVGD</sequence>
<proteinExistence type="predicted"/>